<sequence length="282" mass="32574">MMKGNILLKFKEYTIKHYFLEKDKLLSISESTEHFCENAILYNIKKPIVTVVQPYVSNKHGIIIIPGGGYRRVVYGIEGLSVAKWFASKGYTSFILSYRMPDFKINSFPFPFIDAFNSLQFIKRWEEKQNIKLNSVGVMGFSAGGHIASNLVIQCYLNKVDINIKPDYLALVYPVISMQKDIAHLGCKFNLIGNSSKEKIYSAELNIPEEMPPVFIIHSIDDTDVSFNHSYRFFMELYKKKLSVDLHLFEKGGHGFGISELKKTPSEKWKYLFLDWFEAKKF</sequence>
<dbReference type="PANTHER" id="PTHR48081:SF6">
    <property type="entry name" value="PEPTIDASE S9 PROLYL OLIGOPEPTIDASE CATALYTIC DOMAIN-CONTAINING PROTEIN"/>
    <property type="match status" value="1"/>
</dbReference>
<name>A0ABZ3EJK3_9GAMM</name>
<dbReference type="Pfam" id="PF20434">
    <property type="entry name" value="BD-FAE"/>
    <property type="match status" value="1"/>
</dbReference>
<dbReference type="Gene3D" id="3.40.50.1820">
    <property type="entry name" value="alpha/beta hydrolase"/>
    <property type="match status" value="1"/>
</dbReference>
<evidence type="ECO:0000256" key="1">
    <source>
        <dbReference type="ARBA" id="ARBA00022801"/>
    </source>
</evidence>
<gene>
    <name evidence="3" type="ORF">MYW70_12845</name>
</gene>
<dbReference type="RefSeq" id="WP_342639604.1">
    <property type="nucleotide sequence ID" value="NZ_CP095785.1"/>
</dbReference>
<proteinExistence type="predicted"/>
<dbReference type="InterPro" id="IPR050300">
    <property type="entry name" value="GDXG_lipolytic_enzyme"/>
</dbReference>
<accession>A0ABZ3EJK3</accession>
<dbReference type="EMBL" id="CP095785">
    <property type="protein sequence ID" value="XAG30822.1"/>
    <property type="molecule type" value="Genomic_DNA"/>
</dbReference>
<dbReference type="Proteomes" id="UP001438077">
    <property type="component" value="Chromosome"/>
</dbReference>
<evidence type="ECO:0000259" key="2">
    <source>
        <dbReference type="Pfam" id="PF20434"/>
    </source>
</evidence>
<evidence type="ECO:0000313" key="4">
    <source>
        <dbReference type="Proteomes" id="UP001438077"/>
    </source>
</evidence>
<keyword evidence="1 3" id="KW-0378">Hydrolase</keyword>
<feature type="domain" description="BD-FAE-like" evidence="2">
    <location>
        <begin position="62"/>
        <end position="234"/>
    </location>
</feature>
<evidence type="ECO:0000313" key="3">
    <source>
        <dbReference type="EMBL" id="XAG30822.1"/>
    </source>
</evidence>
<dbReference type="InterPro" id="IPR029058">
    <property type="entry name" value="AB_hydrolase_fold"/>
</dbReference>
<reference evidence="3 4" key="1">
    <citation type="submission" date="2022-03" db="EMBL/GenBank/DDBJ databases">
        <title>Sea Food Isolates.</title>
        <authorList>
            <person name="Li C."/>
        </authorList>
    </citation>
    <scope>NUCLEOTIDE SEQUENCE [LARGE SCALE GENOMIC DNA]</scope>
    <source>
        <strain evidence="3 4">19MO01SH08</strain>
    </source>
</reference>
<protein>
    <submittedName>
        <fullName evidence="3">Alpha/beta hydrolase</fullName>
    </submittedName>
</protein>
<keyword evidence="4" id="KW-1185">Reference proteome</keyword>
<dbReference type="InterPro" id="IPR049492">
    <property type="entry name" value="BD-FAE-like_dom"/>
</dbReference>
<organism evidence="3 4">
    <name type="scientific">Proteus faecis</name>
    <dbReference type="NCBI Taxonomy" id="2050967"/>
    <lineage>
        <taxon>Bacteria</taxon>
        <taxon>Pseudomonadati</taxon>
        <taxon>Pseudomonadota</taxon>
        <taxon>Gammaproteobacteria</taxon>
        <taxon>Enterobacterales</taxon>
        <taxon>Morganellaceae</taxon>
        <taxon>Proteus</taxon>
    </lineage>
</organism>
<dbReference type="PANTHER" id="PTHR48081">
    <property type="entry name" value="AB HYDROLASE SUPERFAMILY PROTEIN C4A8.06C"/>
    <property type="match status" value="1"/>
</dbReference>
<dbReference type="SUPFAM" id="SSF53474">
    <property type="entry name" value="alpha/beta-Hydrolases"/>
    <property type="match status" value="1"/>
</dbReference>
<dbReference type="GO" id="GO:0016787">
    <property type="term" value="F:hydrolase activity"/>
    <property type="evidence" value="ECO:0007669"/>
    <property type="project" value="UniProtKB-KW"/>
</dbReference>